<evidence type="ECO:0000313" key="2">
    <source>
        <dbReference type="EMBL" id="CAI9728685.1"/>
    </source>
</evidence>
<evidence type="ECO:0000313" key="3">
    <source>
        <dbReference type="Proteomes" id="UP001162480"/>
    </source>
</evidence>
<feature type="transmembrane region" description="Helical" evidence="1">
    <location>
        <begin position="16"/>
        <end position="36"/>
    </location>
</feature>
<accession>A0AA36B6A0</accession>
<gene>
    <name evidence="2" type="ORF">OCTVUL_1B007511</name>
</gene>
<organism evidence="2 3">
    <name type="scientific">Octopus vulgaris</name>
    <name type="common">Common octopus</name>
    <dbReference type="NCBI Taxonomy" id="6645"/>
    <lineage>
        <taxon>Eukaryota</taxon>
        <taxon>Metazoa</taxon>
        <taxon>Spiralia</taxon>
        <taxon>Lophotrochozoa</taxon>
        <taxon>Mollusca</taxon>
        <taxon>Cephalopoda</taxon>
        <taxon>Coleoidea</taxon>
        <taxon>Octopodiformes</taxon>
        <taxon>Octopoda</taxon>
        <taxon>Incirrata</taxon>
        <taxon>Octopodidae</taxon>
        <taxon>Octopus</taxon>
    </lineage>
</organism>
<name>A0AA36B6A0_OCTVU</name>
<dbReference type="AlphaFoldDB" id="A0AA36B6A0"/>
<evidence type="ECO:0000256" key="1">
    <source>
        <dbReference type="SAM" id="Phobius"/>
    </source>
</evidence>
<feature type="transmembrane region" description="Helical" evidence="1">
    <location>
        <begin position="42"/>
        <end position="61"/>
    </location>
</feature>
<keyword evidence="1" id="KW-0472">Membrane</keyword>
<dbReference type="Proteomes" id="UP001162480">
    <property type="component" value="Chromosome 10"/>
</dbReference>
<proteinExistence type="predicted"/>
<keyword evidence="3" id="KW-1185">Reference proteome</keyword>
<dbReference type="EMBL" id="OX597823">
    <property type="protein sequence ID" value="CAI9728685.1"/>
    <property type="molecule type" value="Genomic_DNA"/>
</dbReference>
<keyword evidence="1" id="KW-1133">Transmembrane helix</keyword>
<protein>
    <submittedName>
        <fullName evidence="2">Uncharacterized protein</fullName>
    </submittedName>
</protein>
<keyword evidence="1" id="KW-0812">Transmembrane</keyword>
<sequence>MGAVPSHLTKRMKKTAGVGVAVGGSGVGNGIAIAGYGEGTVVIILGLVIGGRAAIVARGVISFGFAGVSARTTVAAAVIDLIAGGRTGSGAAAIGVVGSAAVES</sequence>
<reference evidence="2" key="1">
    <citation type="submission" date="2023-08" db="EMBL/GenBank/DDBJ databases">
        <authorList>
            <person name="Alioto T."/>
            <person name="Alioto T."/>
            <person name="Gomez Garrido J."/>
        </authorList>
    </citation>
    <scope>NUCLEOTIDE SEQUENCE</scope>
</reference>